<dbReference type="Proteomes" id="UP001059836">
    <property type="component" value="Chromosome"/>
</dbReference>
<keyword evidence="1" id="KW-0472">Membrane</keyword>
<organism evidence="2 3">
    <name type="scientific">Gordonia pseudamarae</name>
    <dbReference type="NCBI Taxonomy" id="2831662"/>
    <lineage>
        <taxon>Bacteria</taxon>
        <taxon>Bacillati</taxon>
        <taxon>Actinomycetota</taxon>
        <taxon>Actinomycetes</taxon>
        <taxon>Mycobacteriales</taxon>
        <taxon>Gordoniaceae</taxon>
        <taxon>Gordonia</taxon>
    </lineage>
</organism>
<dbReference type="RefSeq" id="WP_213244228.1">
    <property type="nucleotide sequence ID" value="NZ_CP045806.1"/>
</dbReference>
<reference evidence="2" key="1">
    <citation type="journal article" date="2021" name="Nat. Microbiol.">
        <title>Cocultivation of an ultrasmall environmental parasitic bacterium with lytic ability against bacteria associated with wastewater foams.</title>
        <authorList>
            <person name="Batinovic S."/>
            <person name="Rose J.J.A."/>
            <person name="Ratcliffe J."/>
            <person name="Seviour R.J."/>
            <person name="Petrovski S."/>
        </authorList>
    </citation>
    <scope>NUCLEOTIDE SEQUENCE</scope>
    <source>
        <strain evidence="2">CON9</strain>
    </source>
</reference>
<sequence>MIHRGPFAWNGVLIFWLALSTYTIFLVVMGLFVRYSALRPVAVDTDDEAEPSR</sequence>
<gene>
    <name evidence="2" type="ORF">GII31_14995</name>
</gene>
<keyword evidence="3" id="KW-1185">Reference proteome</keyword>
<name>A0ABX6ILI4_9ACTN</name>
<dbReference type="EMBL" id="CP045809">
    <property type="protein sequence ID" value="QHN35981.1"/>
    <property type="molecule type" value="Genomic_DNA"/>
</dbReference>
<protein>
    <submittedName>
        <fullName evidence="2">Uncharacterized protein</fullName>
    </submittedName>
</protein>
<keyword evidence="1" id="KW-1133">Transmembrane helix</keyword>
<keyword evidence="1" id="KW-0812">Transmembrane</keyword>
<accession>A0ABX6ILI4</accession>
<evidence type="ECO:0000256" key="1">
    <source>
        <dbReference type="SAM" id="Phobius"/>
    </source>
</evidence>
<evidence type="ECO:0000313" key="2">
    <source>
        <dbReference type="EMBL" id="QHN35981.1"/>
    </source>
</evidence>
<proteinExistence type="predicted"/>
<feature type="transmembrane region" description="Helical" evidence="1">
    <location>
        <begin position="12"/>
        <end position="33"/>
    </location>
</feature>
<evidence type="ECO:0000313" key="3">
    <source>
        <dbReference type="Proteomes" id="UP001059836"/>
    </source>
</evidence>